<dbReference type="Gene3D" id="2.60.120.920">
    <property type="match status" value="1"/>
</dbReference>
<accession>A0A218WXA9</accession>
<reference evidence="2" key="1">
    <citation type="journal article" date="2017" name="Plant J.">
        <title>The pomegranate (Punica granatum L.) genome and the genomics of punicalagin biosynthesis.</title>
        <authorList>
            <person name="Qin G."/>
            <person name="Xu C."/>
            <person name="Ming R."/>
            <person name="Tang H."/>
            <person name="Guyot R."/>
            <person name="Kramer E.M."/>
            <person name="Hu Y."/>
            <person name="Yi X."/>
            <person name="Qi Y."/>
            <person name="Xu X."/>
            <person name="Gao Z."/>
            <person name="Pan H."/>
            <person name="Jian J."/>
            <person name="Tian Y."/>
            <person name="Yue Z."/>
            <person name="Xu Y."/>
        </authorList>
    </citation>
    <scope>NUCLEOTIDE SEQUENCE [LARGE SCALE GENOMIC DNA]</scope>
    <source>
        <strain evidence="2">cv. Dabenzi</strain>
    </source>
</reference>
<dbReference type="GO" id="GO:0003723">
    <property type="term" value="F:RNA binding"/>
    <property type="evidence" value="ECO:0007669"/>
    <property type="project" value="TreeGrafter"/>
</dbReference>
<evidence type="ECO:0000313" key="2">
    <source>
        <dbReference type="Proteomes" id="UP000197138"/>
    </source>
</evidence>
<dbReference type="GO" id="GO:0005634">
    <property type="term" value="C:nucleus"/>
    <property type="evidence" value="ECO:0007669"/>
    <property type="project" value="TreeGrafter"/>
</dbReference>
<evidence type="ECO:0000313" key="1">
    <source>
        <dbReference type="EMBL" id="OWM77293.1"/>
    </source>
</evidence>
<gene>
    <name evidence="1" type="ORF">CDL15_Pgr028930</name>
</gene>
<dbReference type="AlphaFoldDB" id="A0A218WXA9"/>
<dbReference type="InterPro" id="IPR013320">
    <property type="entry name" value="ConA-like_dom_sf"/>
</dbReference>
<dbReference type="SUPFAM" id="SSF49899">
    <property type="entry name" value="Concanavalin A-like lectins/glucanases"/>
    <property type="match status" value="1"/>
</dbReference>
<dbReference type="PANTHER" id="PTHR12381:SF56">
    <property type="entry name" value="B30.2_SPRY DOMAIN-CONTAINING PROTEIN-RELATED"/>
    <property type="match status" value="1"/>
</dbReference>
<dbReference type="PANTHER" id="PTHR12381">
    <property type="entry name" value="HETEROGENEOUS NUCLEAR RIBONUCLEOPROTEIN U FAMILY MEMBER"/>
    <property type="match status" value="1"/>
</dbReference>
<sequence length="232" mass="25643">MTHFFIAGGNGEPKFDEEEENVTDFNIDDSGLQGSGFHEGAFAYCWSAACATVGITGGRYCFGCKIVSVQPVDMSDTPLEDQHLCSIGISRVEEPVENLEETQHSFGFGSTRKFLIAGKFSDYGEKFEIGNTIVCALDIESAGKYSDYANIDFRSSMEDVYVCVDNFISGLLGRIRGQILSTQGRMMQQKTWQVDIWRKIGSDDPISKETASGAKLTAFGREKTRFRPNSIV</sequence>
<dbReference type="GO" id="GO:0000380">
    <property type="term" value="P:alternative mRNA splicing, via spliceosome"/>
    <property type="evidence" value="ECO:0007669"/>
    <property type="project" value="TreeGrafter"/>
</dbReference>
<protein>
    <submittedName>
        <fullName evidence="1">Uncharacterized protein</fullName>
    </submittedName>
</protein>
<proteinExistence type="predicted"/>
<comment type="caution">
    <text evidence="1">The sequence shown here is derived from an EMBL/GenBank/DDBJ whole genome shotgun (WGS) entry which is preliminary data.</text>
</comment>
<organism evidence="1 2">
    <name type="scientific">Punica granatum</name>
    <name type="common">Pomegranate</name>
    <dbReference type="NCBI Taxonomy" id="22663"/>
    <lineage>
        <taxon>Eukaryota</taxon>
        <taxon>Viridiplantae</taxon>
        <taxon>Streptophyta</taxon>
        <taxon>Embryophyta</taxon>
        <taxon>Tracheophyta</taxon>
        <taxon>Spermatophyta</taxon>
        <taxon>Magnoliopsida</taxon>
        <taxon>eudicotyledons</taxon>
        <taxon>Gunneridae</taxon>
        <taxon>Pentapetalae</taxon>
        <taxon>rosids</taxon>
        <taxon>malvids</taxon>
        <taxon>Myrtales</taxon>
        <taxon>Lythraceae</taxon>
        <taxon>Punica</taxon>
    </lineage>
</organism>
<dbReference type="EMBL" id="MTKT01002590">
    <property type="protein sequence ID" value="OWM77293.1"/>
    <property type="molecule type" value="Genomic_DNA"/>
</dbReference>
<dbReference type="Proteomes" id="UP000197138">
    <property type="component" value="Unassembled WGS sequence"/>
</dbReference>
<dbReference type="InterPro" id="IPR043136">
    <property type="entry name" value="B30.2/SPRY_sf"/>
</dbReference>
<name>A0A218WXA9_PUNGR</name>